<sequence>MKKPPSAPRPSAVAVADPDLPERARKLLRAAESRPGQYLGEPVRPLWAAAPVLVRGGAGTAGAAFLSWLSGNFRVPEPAHGSGDLTALIDVNLRSFVDLLHSGLSVAWPLAAGTVVLLASTRAAEAVSFNGKLGELRAARKQYVQPAELVDDARTLLARTQQAKKTVLTSTVHRKGMIDRQRNELSLPIQEWEVAEALREYSRLVKREPTAPKSTKVTELLDTRRRALQLSLAGIERRVSALEAYAEQVTEADERYAELRQIQQLADGSNDVLELLARTARDDLAVAEIEGMTGEAAAVSASFTAALESAKEAAVIALPARKTA</sequence>
<organism evidence="1 2">
    <name type="scientific">Streptomyces subrutilus</name>
    <dbReference type="NCBI Taxonomy" id="36818"/>
    <lineage>
        <taxon>Bacteria</taxon>
        <taxon>Bacillati</taxon>
        <taxon>Actinomycetota</taxon>
        <taxon>Actinomycetes</taxon>
        <taxon>Kitasatosporales</taxon>
        <taxon>Streptomycetaceae</taxon>
        <taxon>Streptomyces</taxon>
    </lineage>
</organism>
<dbReference type="AlphaFoldDB" id="A0A1E5NXI9"/>
<geneLocation type="plasmid" evidence="2">
    <name>pacmp2</name>
</geneLocation>
<name>A0A1E5NXI9_9ACTN</name>
<dbReference type="RefSeq" id="WP_069918094.1">
    <property type="nucleotide sequence ID" value="NZ_CM007204.1"/>
</dbReference>
<accession>A0A1E5NXI9</accession>
<gene>
    <name evidence="1" type="ORF">BGK67_35515</name>
</gene>
<keyword evidence="1" id="KW-0614">Plasmid</keyword>
<keyword evidence="2" id="KW-1185">Reference proteome</keyword>
<protein>
    <submittedName>
        <fullName evidence="1">Uncharacterized protein</fullName>
    </submittedName>
</protein>
<reference evidence="1 2" key="1">
    <citation type="submission" date="2016-08" db="EMBL/GenBank/DDBJ databases">
        <title>The complete genome of Streptomyces subrutilus 10-1-1.</title>
        <authorList>
            <person name="Chen X."/>
        </authorList>
    </citation>
    <scope>NUCLEOTIDE SEQUENCE [LARGE SCALE GENOMIC DNA]</scope>
    <source>
        <strain evidence="1 2">10-1-1</strain>
        <plasmid evidence="2">pacmp2</plasmid>
    </source>
</reference>
<dbReference type="EMBL" id="MEHK01000006">
    <property type="protein sequence ID" value="OEJ20945.1"/>
    <property type="molecule type" value="Genomic_DNA"/>
</dbReference>
<dbReference type="OrthoDB" id="4227136at2"/>
<dbReference type="Proteomes" id="UP000095705">
    <property type="component" value="Plasmid pACMP2"/>
</dbReference>
<proteinExistence type="predicted"/>
<evidence type="ECO:0000313" key="2">
    <source>
        <dbReference type="Proteomes" id="UP000095705"/>
    </source>
</evidence>
<evidence type="ECO:0000313" key="1">
    <source>
        <dbReference type="EMBL" id="OEJ20945.1"/>
    </source>
</evidence>
<comment type="caution">
    <text evidence="1">The sequence shown here is derived from an EMBL/GenBank/DDBJ whole genome shotgun (WGS) entry which is preliminary data.</text>
</comment>